<proteinExistence type="predicted"/>
<organism evidence="2 3">
    <name type="scientific">Desulfofundulus thermosubterraneus DSM 16057</name>
    <dbReference type="NCBI Taxonomy" id="1121432"/>
    <lineage>
        <taxon>Bacteria</taxon>
        <taxon>Bacillati</taxon>
        <taxon>Bacillota</taxon>
        <taxon>Clostridia</taxon>
        <taxon>Eubacteriales</taxon>
        <taxon>Peptococcaceae</taxon>
        <taxon>Desulfofundulus</taxon>
    </lineage>
</organism>
<sequence length="122" mass="13263">MRKKVVLIVSGVLFAAVVGFLVFLYYLGGKPPVVYTAARLAELPPRRAAMLADSGTVVKAHGAELVYKSDSKGKEIKGRLVPDAVIQRDGEVLAHLPDLPEGTRVRVLISEDRVLAVQWQAE</sequence>
<keyword evidence="1" id="KW-1133">Transmembrane helix</keyword>
<keyword evidence="3" id="KW-1185">Reference proteome</keyword>
<gene>
    <name evidence="2" type="ORF">SAMN02745219_02554</name>
</gene>
<dbReference type="RefSeq" id="WP_072870144.1">
    <property type="nucleotide sequence ID" value="NZ_FQZM01000034.1"/>
</dbReference>
<evidence type="ECO:0000256" key="1">
    <source>
        <dbReference type="SAM" id="Phobius"/>
    </source>
</evidence>
<dbReference type="EMBL" id="FQZM01000034">
    <property type="protein sequence ID" value="SHJ43607.1"/>
    <property type="molecule type" value="Genomic_DNA"/>
</dbReference>
<dbReference type="Proteomes" id="UP000184529">
    <property type="component" value="Unassembled WGS sequence"/>
</dbReference>
<keyword evidence="1" id="KW-0812">Transmembrane</keyword>
<evidence type="ECO:0000313" key="3">
    <source>
        <dbReference type="Proteomes" id="UP000184529"/>
    </source>
</evidence>
<keyword evidence="1" id="KW-0472">Membrane</keyword>
<feature type="transmembrane region" description="Helical" evidence="1">
    <location>
        <begin position="5"/>
        <end position="27"/>
    </location>
</feature>
<name>A0A1M6JA76_9FIRM</name>
<evidence type="ECO:0000313" key="2">
    <source>
        <dbReference type="EMBL" id="SHJ43607.1"/>
    </source>
</evidence>
<dbReference type="AlphaFoldDB" id="A0A1M6JA76"/>
<dbReference type="OrthoDB" id="9811417at2"/>
<dbReference type="STRING" id="1121432.SAMN02745219_02554"/>
<protein>
    <submittedName>
        <fullName evidence="2">Uncharacterized protein</fullName>
    </submittedName>
</protein>
<reference evidence="3" key="1">
    <citation type="submission" date="2016-11" db="EMBL/GenBank/DDBJ databases">
        <authorList>
            <person name="Varghese N."/>
            <person name="Submissions S."/>
        </authorList>
    </citation>
    <scope>NUCLEOTIDE SEQUENCE [LARGE SCALE GENOMIC DNA]</scope>
    <source>
        <strain evidence="3">DSM 16057</strain>
    </source>
</reference>
<accession>A0A1M6JA76</accession>